<dbReference type="Pfam" id="PF12704">
    <property type="entry name" value="MacB_PCD"/>
    <property type="match status" value="1"/>
</dbReference>
<evidence type="ECO:0000256" key="3">
    <source>
        <dbReference type="ARBA" id="ARBA00022692"/>
    </source>
</evidence>
<dbReference type="EMBL" id="AP019735">
    <property type="protein sequence ID" value="BBL03954.1"/>
    <property type="molecule type" value="Genomic_DNA"/>
</dbReference>
<comment type="subcellular location">
    <subcellularLocation>
        <location evidence="1">Cell membrane</location>
        <topology evidence="1">Multi-pass membrane protein</topology>
    </subcellularLocation>
</comment>
<reference evidence="10" key="1">
    <citation type="submission" date="2019-06" db="EMBL/GenBank/DDBJ databases">
        <title>Alistipes onderdonkii subsp. vulgaris subsp. nov., Alistipes dispar sp. nov. and Alistipes communis sp. nov., isolated from human faeces, and creation of Alistipes onderdonkii subsp. onderdonkii subsp. nov.</title>
        <authorList>
            <person name="Sakamoto M."/>
            <person name="Ikeyama N."/>
            <person name="Ogata Y."/>
            <person name="Suda W."/>
            <person name="Iino T."/>
            <person name="Hattori M."/>
            <person name="Ohkuma M."/>
        </authorList>
    </citation>
    <scope>NUCLEOTIDE SEQUENCE [LARGE SCALE GENOMIC DNA]</scope>
    <source>
        <strain evidence="10">5CBH24</strain>
    </source>
</reference>
<evidence type="ECO:0000259" key="7">
    <source>
        <dbReference type="Pfam" id="PF02687"/>
    </source>
</evidence>
<feature type="transmembrane region" description="Helical" evidence="6">
    <location>
        <begin position="660"/>
        <end position="684"/>
    </location>
</feature>
<dbReference type="Pfam" id="PF02687">
    <property type="entry name" value="FtsX"/>
    <property type="match status" value="2"/>
</dbReference>
<dbReference type="GO" id="GO:0022857">
    <property type="term" value="F:transmembrane transporter activity"/>
    <property type="evidence" value="ECO:0007669"/>
    <property type="project" value="TreeGrafter"/>
</dbReference>
<evidence type="ECO:0000259" key="8">
    <source>
        <dbReference type="Pfam" id="PF12704"/>
    </source>
</evidence>
<dbReference type="GeneID" id="78341987"/>
<keyword evidence="3 6" id="KW-0812">Transmembrane</keyword>
<dbReference type="InterPro" id="IPR003838">
    <property type="entry name" value="ABC3_permease_C"/>
</dbReference>
<feature type="transmembrane region" description="Helical" evidence="6">
    <location>
        <begin position="21"/>
        <end position="43"/>
    </location>
</feature>
<dbReference type="KEGG" id="acou:A5CBH24_12670"/>
<feature type="transmembrane region" description="Helical" evidence="6">
    <location>
        <begin position="369"/>
        <end position="394"/>
    </location>
</feature>
<keyword evidence="5 6" id="KW-0472">Membrane</keyword>
<protein>
    <submittedName>
        <fullName evidence="9">ABC transporter substrate-binding protein</fullName>
    </submittedName>
</protein>
<dbReference type="RefSeq" id="WP_141412556.1">
    <property type="nucleotide sequence ID" value="NZ_AP019735.1"/>
</dbReference>
<keyword evidence="2" id="KW-1003">Cell membrane</keyword>
<name>A0A4Y1WU20_9BACT</name>
<dbReference type="InterPro" id="IPR050250">
    <property type="entry name" value="Macrolide_Exporter_MacB"/>
</dbReference>
<keyword evidence="10" id="KW-1185">Reference proteome</keyword>
<feature type="transmembrane region" description="Helical" evidence="6">
    <location>
        <begin position="705"/>
        <end position="730"/>
    </location>
</feature>
<feature type="domain" description="ABC3 transporter permease C-terminal" evidence="7">
    <location>
        <begin position="279"/>
        <end position="395"/>
    </location>
</feature>
<organism evidence="9 10">
    <name type="scientific">Alistipes communis</name>
    <dbReference type="NCBI Taxonomy" id="2585118"/>
    <lineage>
        <taxon>Bacteria</taxon>
        <taxon>Pseudomonadati</taxon>
        <taxon>Bacteroidota</taxon>
        <taxon>Bacteroidia</taxon>
        <taxon>Bacteroidales</taxon>
        <taxon>Rikenellaceae</taxon>
        <taxon>Alistipes</taxon>
    </lineage>
</organism>
<dbReference type="GO" id="GO:0005886">
    <property type="term" value="C:plasma membrane"/>
    <property type="evidence" value="ECO:0007669"/>
    <property type="project" value="UniProtKB-SubCell"/>
</dbReference>
<feature type="transmembrane region" description="Helical" evidence="6">
    <location>
        <begin position="273"/>
        <end position="295"/>
    </location>
</feature>
<accession>A0A4Y1WU20</accession>
<evidence type="ECO:0000313" key="10">
    <source>
        <dbReference type="Proteomes" id="UP000318946"/>
    </source>
</evidence>
<evidence type="ECO:0000313" key="9">
    <source>
        <dbReference type="EMBL" id="BBL03954.1"/>
    </source>
</evidence>
<proteinExistence type="predicted"/>
<evidence type="ECO:0000256" key="1">
    <source>
        <dbReference type="ARBA" id="ARBA00004651"/>
    </source>
</evidence>
<dbReference type="Proteomes" id="UP000318946">
    <property type="component" value="Chromosome"/>
</dbReference>
<evidence type="ECO:0000256" key="4">
    <source>
        <dbReference type="ARBA" id="ARBA00022989"/>
    </source>
</evidence>
<feature type="domain" description="MacB-like periplasmic core" evidence="8">
    <location>
        <begin position="21"/>
        <end position="180"/>
    </location>
</feature>
<feature type="transmembrane region" description="Helical" evidence="6">
    <location>
        <begin position="742"/>
        <end position="766"/>
    </location>
</feature>
<keyword evidence="4 6" id="KW-1133">Transmembrane helix</keyword>
<sequence length="782" mass="88138">MFRQLDFRSFFNFLGRNKLYTAINIFGLSLSLMFVILIADYTVRQFTVDSFHSKAGRIYVVSNENTVASAYFLQKHLLDRYPEIEATCAVSFEDHHTVEADGKLALADVLYADTTFFRIFDFELAAGDRRQALAARDNVVLSESFARRMFGDADPVGRSLVAEGKSYTVSAVMRDIERSVIPPVDLLYRGDLLTKKNNNNESMSNVGSCCTFLLAREGADLRAKLPDMLDYFKTIYLPYTRDFYRQVTLLPLREVYFSPLDSYGNLSSGNRSFVTILMAIGIVILLFAVINYVNLTAAQTGFRAKEMATRRLLGATKGEVVLKLILESTLMCCTAFAVAFLLAEAAEPYAARLLGAKIDISAAATPERIAWYALFLLALGFVSGIVPATLVARYKPVDVMRGSLRHRTKQVYSKVLIVIQNAITVAMLATSLTVYAQTRHLIDAPLGYDTKDILMLRHDIFDGYDQMRRLRDELRSEPSVEAVAFSTATPLTKGSNWTMQYDDGRMISFEYFVADSVFFRILGLELLRDNHTEGWGFNQYAFKQMDIPEDTSGVRLANIEDPVSVAGIYRDFRFGSVLEKPTAMILWNIGDFDRFWNGKKLSAPRFPGYMLVKTRGDHDEAYATIRSIFERINDDGFFEGRYFEQQIADFFADEQRTLRIVGIFTLAAILISALGLLAMSTYYMQQKQQETAVRKVFGATRREMLRRLVGNFMAQVAVAFLIAVPVAWYALDRWLQDYSVRIRLGAWIFLAAGAFAATVALATVFWQSSRAAAANPVDALKN</sequence>
<evidence type="ECO:0000256" key="2">
    <source>
        <dbReference type="ARBA" id="ARBA00022475"/>
    </source>
</evidence>
<dbReference type="OrthoDB" id="973976at2"/>
<dbReference type="InterPro" id="IPR025857">
    <property type="entry name" value="MacB_PCD"/>
</dbReference>
<evidence type="ECO:0000256" key="6">
    <source>
        <dbReference type="SAM" id="Phobius"/>
    </source>
</evidence>
<dbReference type="AlphaFoldDB" id="A0A4Y1WU20"/>
<dbReference type="PANTHER" id="PTHR30572:SF18">
    <property type="entry name" value="ABC-TYPE MACROLIDE FAMILY EXPORT SYSTEM PERMEASE COMPONENT 2"/>
    <property type="match status" value="1"/>
</dbReference>
<gene>
    <name evidence="9" type="ORF">A5CBH24_12670</name>
</gene>
<feature type="transmembrane region" description="Helical" evidence="6">
    <location>
        <begin position="320"/>
        <end position="343"/>
    </location>
</feature>
<evidence type="ECO:0000256" key="5">
    <source>
        <dbReference type="ARBA" id="ARBA00023136"/>
    </source>
</evidence>
<feature type="domain" description="ABC3 transporter permease C-terminal" evidence="7">
    <location>
        <begin position="663"/>
        <end position="776"/>
    </location>
</feature>
<dbReference type="PANTHER" id="PTHR30572">
    <property type="entry name" value="MEMBRANE COMPONENT OF TRANSPORTER-RELATED"/>
    <property type="match status" value="1"/>
</dbReference>
<feature type="transmembrane region" description="Helical" evidence="6">
    <location>
        <begin position="415"/>
        <end position="436"/>
    </location>
</feature>